<evidence type="ECO:0000256" key="2">
    <source>
        <dbReference type="ARBA" id="ARBA00013161"/>
    </source>
</evidence>
<evidence type="ECO:0000256" key="9">
    <source>
        <dbReference type="RuleBase" id="RU363036"/>
    </source>
</evidence>
<gene>
    <name evidence="10" type="ORF">UNLARM2_0034</name>
</gene>
<dbReference type="PANTHER" id="PTHR10055">
    <property type="entry name" value="TRYPTOPHANYL-TRNA SYNTHETASE"/>
    <property type="match status" value="1"/>
</dbReference>
<keyword evidence="11" id="KW-1185">Reference proteome</keyword>
<dbReference type="SUPFAM" id="SSF52374">
    <property type="entry name" value="Nucleotidylyl transferase"/>
    <property type="match status" value="1"/>
</dbReference>
<dbReference type="NCBIfam" id="TIGR00233">
    <property type="entry name" value="trpS"/>
    <property type="match status" value="1"/>
</dbReference>
<name>C7DG29_MICA2</name>
<organism evidence="10 11">
    <name type="scientific">Candidatus Micrarchaeum acidiphilum ARMAN-2</name>
    <dbReference type="NCBI Taxonomy" id="425595"/>
    <lineage>
        <taxon>Archaea</taxon>
        <taxon>Candidatus Micrarchaeota</taxon>
        <taxon>Candidatus Micrarchaeia</taxon>
        <taxon>Candidatus Micrarchaeales</taxon>
        <taxon>Candidatus Micrarchaeaceae</taxon>
        <taxon>Candidatus Micrarchaeum</taxon>
    </lineage>
</organism>
<dbReference type="Gene3D" id="3.40.50.620">
    <property type="entry name" value="HUPs"/>
    <property type="match status" value="1"/>
</dbReference>
<keyword evidence="3 9" id="KW-0436">Ligase</keyword>
<evidence type="ECO:0000256" key="7">
    <source>
        <dbReference type="ARBA" id="ARBA00023146"/>
    </source>
</evidence>
<dbReference type="InterPro" id="IPR002306">
    <property type="entry name" value="Trp-tRNA-ligase"/>
</dbReference>
<evidence type="ECO:0000256" key="5">
    <source>
        <dbReference type="ARBA" id="ARBA00022840"/>
    </source>
</evidence>
<dbReference type="InterPro" id="IPR002305">
    <property type="entry name" value="aa-tRNA-synth_Ic"/>
</dbReference>
<dbReference type="PANTHER" id="PTHR10055:SF1">
    <property type="entry name" value="TRYPTOPHAN--TRNA LIGASE, CYTOPLASMIC"/>
    <property type="match status" value="1"/>
</dbReference>
<evidence type="ECO:0000313" key="10">
    <source>
        <dbReference type="EMBL" id="EET90499.1"/>
    </source>
</evidence>
<reference evidence="10 11" key="1">
    <citation type="journal article" date="2009" name="Genome Biol.">
        <title>Community-wide analysis of microbial genome sequence signatures.</title>
        <authorList>
            <person name="Dick G.J."/>
            <person name="Andersson A.F."/>
            <person name="Baker B.J."/>
            <person name="Simmons S.L."/>
            <person name="Thomas B.C."/>
            <person name="Yelton A.P."/>
            <person name="Banfield J.F."/>
        </authorList>
    </citation>
    <scope>NUCLEOTIDE SEQUENCE [LARGE SCALE GENOMIC DNA]</scope>
    <source>
        <strain evidence="10">ARMAN-2</strain>
    </source>
</reference>
<keyword evidence="5 9" id="KW-0067">ATP-binding</keyword>
<keyword evidence="4 9" id="KW-0547">Nucleotide-binding</keyword>
<proteinExistence type="inferred from homology"/>
<evidence type="ECO:0000256" key="1">
    <source>
        <dbReference type="ARBA" id="ARBA00005594"/>
    </source>
</evidence>
<dbReference type="PRINTS" id="PR01039">
    <property type="entry name" value="TRNASYNTHTRP"/>
</dbReference>
<dbReference type="Proteomes" id="UP000332487">
    <property type="component" value="Unassembled WGS sequence"/>
</dbReference>
<dbReference type="GO" id="GO:0004830">
    <property type="term" value="F:tryptophan-tRNA ligase activity"/>
    <property type="evidence" value="ECO:0007669"/>
    <property type="project" value="UniProtKB-UniRule"/>
</dbReference>
<dbReference type="AlphaFoldDB" id="C7DG29"/>
<sequence length="374" mass="42625">MAEEFHVDAYKVEGKVDYDKFAERFGLTLLDGKTRARLEKLGGSLHFMIKRNIFYAQRELGWMLDEYEKGNRFYIYTGIAPSGSMTVGHLIPFLMTLWLQKAFGAEVYIQIPDEEKFLAKKDPALTLERIHELAYDDALNIIALGFDPKKTKIFFDTEYASVLYKQAVRVAKHITFSTVKDAMGFTNEDNIGKIFYTSMQAVPAFLKSVEEGHNVPCLIPLAIDQDVHFRVARDVITKLGYYKPAILYAKFLPAFDGTSKASASDPTKTIYLSDSHEEVRKKVNKMLTGQQDTAELQKKYGGDPEKCVVCQYFKYLFEPDDKKLEAIFKAERDGTVLAGEHKKALADAINKYLDEHRKKKEALKGKLDSFILRA</sequence>
<dbReference type="PROSITE" id="PS00178">
    <property type="entry name" value="AA_TRNA_LIGASE_I"/>
    <property type="match status" value="1"/>
</dbReference>
<dbReference type="GO" id="GO:0006436">
    <property type="term" value="P:tryptophanyl-tRNA aminoacylation"/>
    <property type="evidence" value="ECO:0007669"/>
    <property type="project" value="UniProtKB-UniRule"/>
</dbReference>
<evidence type="ECO:0000313" key="11">
    <source>
        <dbReference type="Proteomes" id="UP000332487"/>
    </source>
</evidence>
<dbReference type="InterPro" id="IPR001412">
    <property type="entry name" value="aa-tRNA-synth_I_CS"/>
</dbReference>
<dbReference type="InterPro" id="IPR014729">
    <property type="entry name" value="Rossmann-like_a/b/a_fold"/>
</dbReference>
<dbReference type="Pfam" id="PF00579">
    <property type="entry name" value="tRNA-synt_1b"/>
    <property type="match status" value="1"/>
</dbReference>
<dbReference type="GO" id="GO:0005737">
    <property type="term" value="C:cytoplasm"/>
    <property type="evidence" value="ECO:0007669"/>
    <property type="project" value="UniProtKB-UniRule"/>
</dbReference>
<dbReference type="EC" id="6.1.1.2" evidence="2 8"/>
<dbReference type="Gene3D" id="1.10.240.10">
    <property type="entry name" value="Tyrosyl-Transfer RNA Synthetase"/>
    <property type="match status" value="1"/>
</dbReference>
<evidence type="ECO:0000256" key="4">
    <source>
        <dbReference type="ARBA" id="ARBA00022741"/>
    </source>
</evidence>
<keyword evidence="7 9" id="KW-0030">Aminoacyl-tRNA synthetase</keyword>
<evidence type="ECO:0000256" key="6">
    <source>
        <dbReference type="ARBA" id="ARBA00022917"/>
    </source>
</evidence>
<accession>C7DG29</accession>
<protein>
    <recommendedName>
        <fullName evidence="2 8">Tryptophan--tRNA ligase</fullName>
        <ecNumber evidence="2 8">6.1.1.2</ecNumber>
    </recommendedName>
</protein>
<comment type="similarity">
    <text evidence="1 9">Belongs to the class-I aminoacyl-tRNA synthetase family.</text>
</comment>
<dbReference type="EMBL" id="GG697236">
    <property type="protein sequence ID" value="EET90499.1"/>
    <property type="molecule type" value="Genomic_DNA"/>
</dbReference>
<dbReference type="GO" id="GO:0005524">
    <property type="term" value="F:ATP binding"/>
    <property type="evidence" value="ECO:0007669"/>
    <property type="project" value="UniProtKB-KW"/>
</dbReference>
<keyword evidence="6 9" id="KW-0648">Protein biosynthesis</keyword>
<evidence type="ECO:0000256" key="8">
    <source>
        <dbReference type="NCBIfam" id="TIGR00233"/>
    </source>
</evidence>
<reference evidence="10 11" key="2">
    <citation type="journal article" date="2010" name="Proc. Natl. Acad. Sci. U.S.A.">
        <title>Enigmatic, ultrasmall, uncultivated Archaea.</title>
        <authorList>
            <person name="Baker B.J."/>
            <person name="Comolli L.R."/>
            <person name="Dick G.J."/>
            <person name="Hauser L.J."/>
            <person name="Hyatt D."/>
            <person name="Dill B.D."/>
            <person name="Land M.L."/>
            <person name="Verberkmoes N.C."/>
            <person name="Hettich R.L."/>
            <person name="Banfield J.F."/>
        </authorList>
    </citation>
    <scope>NUCLEOTIDE SEQUENCE [LARGE SCALE GENOMIC DNA]</scope>
    <source>
        <strain evidence="10">ARMAN-2</strain>
    </source>
</reference>
<evidence type="ECO:0000256" key="3">
    <source>
        <dbReference type="ARBA" id="ARBA00022598"/>
    </source>
</evidence>